<dbReference type="GO" id="GO:0008270">
    <property type="term" value="F:zinc ion binding"/>
    <property type="evidence" value="ECO:0007669"/>
    <property type="project" value="UniProtKB-KW"/>
</dbReference>
<protein>
    <recommendedName>
        <fullName evidence="15">Tailless</fullName>
    </recommendedName>
</protein>
<accession>A0A5E4QB68</accession>
<dbReference type="FunFam" id="3.30.50.10:FF:000019">
    <property type="entry name" value="Nuclear receptor subfamily 2 group E member"/>
    <property type="match status" value="1"/>
</dbReference>
<dbReference type="GO" id="GO:0000122">
    <property type="term" value="P:negative regulation of transcription by RNA polymerase II"/>
    <property type="evidence" value="ECO:0007669"/>
    <property type="project" value="UniProtKB-ARBA"/>
</dbReference>
<evidence type="ECO:0000256" key="4">
    <source>
        <dbReference type="ARBA" id="ARBA00022833"/>
    </source>
</evidence>
<evidence type="ECO:0000313" key="14">
    <source>
        <dbReference type="Proteomes" id="UP000324832"/>
    </source>
</evidence>
<evidence type="ECO:0000256" key="7">
    <source>
        <dbReference type="ARBA" id="ARBA00023163"/>
    </source>
</evidence>
<keyword evidence="2 10" id="KW-0479">Metal-binding</keyword>
<dbReference type="PRINTS" id="PR00047">
    <property type="entry name" value="STROIDFINGER"/>
</dbReference>
<evidence type="ECO:0000259" key="12">
    <source>
        <dbReference type="PROSITE" id="PS51843"/>
    </source>
</evidence>
<keyword evidence="6 10" id="KW-0238">DNA-binding</keyword>
<evidence type="ECO:0000313" key="13">
    <source>
        <dbReference type="EMBL" id="VVC94280.1"/>
    </source>
</evidence>
<dbReference type="SUPFAM" id="SSF57716">
    <property type="entry name" value="Glucocorticoid receptor-like (DNA-binding domain)"/>
    <property type="match status" value="1"/>
</dbReference>
<evidence type="ECO:0000256" key="6">
    <source>
        <dbReference type="ARBA" id="ARBA00023125"/>
    </source>
</evidence>
<dbReference type="InterPro" id="IPR001723">
    <property type="entry name" value="Nuclear_hrmn_rcpt"/>
</dbReference>
<evidence type="ECO:0000256" key="9">
    <source>
        <dbReference type="ARBA" id="ARBA00023242"/>
    </source>
</evidence>
<proteinExistence type="inferred from homology"/>
<evidence type="ECO:0000256" key="3">
    <source>
        <dbReference type="ARBA" id="ARBA00022771"/>
    </source>
</evidence>
<dbReference type="PROSITE" id="PS51030">
    <property type="entry name" value="NUCLEAR_REC_DBD_2"/>
    <property type="match status" value="1"/>
</dbReference>
<dbReference type="InterPro" id="IPR013088">
    <property type="entry name" value="Znf_NHR/GATA"/>
</dbReference>
<dbReference type="SMART" id="SM00399">
    <property type="entry name" value="ZnF_C4"/>
    <property type="match status" value="1"/>
</dbReference>
<evidence type="ECO:0000256" key="1">
    <source>
        <dbReference type="ARBA" id="ARBA00004123"/>
    </source>
</evidence>
<dbReference type="Pfam" id="PF00105">
    <property type="entry name" value="zf-C4"/>
    <property type="match status" value="1"/>
</dbReference>
<dbReference type="Pfam" id="PF00104">
    <property type="entry name" value="Hormone_recep"/>
    <property type="match status" value="1"/>
</dbReference>
<dbReference type="GO" id="GO:0043565">
    <property type="term" value="F:sequence-specific DNA binding"/>
    <property type="evidence" value="ECO:0007669"/>
    <property type="project" value="InterPro"/>
</dbReference>
<dbReference type="InterPro" id="IPR000536">
    <property type="entry name" value="Nucl_hrmn_rcpt_lig-bd"/>
</dbReference>
<dbReference type="Proteomes" id="UP000324832">
    <property type="component" value="Unassembled WGS sequence"/>
</dbReference>
<keyword evidence="9 10" id="KW-0539">Nucleus</keyword>
<evidence type="ECO:0000256" key="2">
    <source>
        <dbReference type="ARBA" id="ARBA00022723"/>
    </source>
</evidence>
<evidence type="ECO:0000256" key="10">
    <source>
        <dbReference type="RuleBase" id="RU004334"/>
    </source>
</evidence>
<evidence type="ECO:0000259" key="11">
    <source>
        <dbReference type="PROSITE" id="PS51030"/>
    </source>
</evidence>
<feature type="domain" description="NR LBD" evidence="12">
    <location>
        <begin position="143"/>
        <end position="381"/>
    </location>
</feature>
<evidence type="ECO:0000256" key="8">
    <source>
        <dbReference type="ARBA" id="ARBA00023170"/>
    </source>
</evidence>
<keyword evidence="4 10" id="KW-0862">Zinc</keyword>
<dbReference type="InterPro" id="IPR050274">
    <property type="entry name" value="Nuclear_hormone_rcpt_NR2"/>
</dbReference>
<dbReference type="Gene3D" id="3.30.50.10">
    <property type="entry name" value="Erythroid Transcription Factor GATA-1, subunit A"/>
    <property type="match status" value="1"/>
</dbReference>
<keyword evidence="3 10" id="KW-0863">Zinc-finger</keyword>
<dbReference type="AlphaFoldDB" id="A0A5E4QB68"/>
<dbReference type="InterPro" id="IPR035500">
    <property type="entry name" value="NHR-like_dom_sf"/>
</dbReference>
<evidence type="ECO:0000256" key="5">
    <source>
        <dbReference type="ARBA" id="ARBA00023015"/>
    </source>
</evidence>
<reference evidence="13 14" key="1">
    <citation type="submission" date="2017-07" db="EMBL/GenBank/DDBJ databases">
        <authorList>
            <person name="Talla V."/>
            <person name="Backstrom N."/>
        </authorList>
    </citation>
    <scope>NUCLEOTIDE SEQUENCE [LARGE SCALE GENOMIC DNA]</scope>
</reference>
<dbReference type="PROSITE" id="PS00031">
    <property type="entry name" value="NUCLEAR_REC_DBD_1"/>
    <property type="match status" value="1"/>
</dbReference>
<comment type="subcellular location">
    <subcellularLocation>
        <location evidence="1 10">Nucleus</location>
    </subcellularLocation>
</comment>
<dbReference type="PRINTS" id="PR00398">
    <property type="entry name" value="STRDHORMONER"/>
</dbReference>
<dbReference type="Gene3D" id="1.10.565.10">
    <property type="entry name" value="Retinoid X Receptor"/>
    <property type="match status" value="1"/>
</dbReference>
<keyword evidence="8 10" id="KW-0675">Receptor</keyword>
<comment type="similarity">
    <text evidence="10">Belongs to the nuclear hormone receptor family.</text>
</comment>
<sequence>MDAIASTSNRILYDVPCVVCKDHSSGKHYGVFACDGCAGFFKRSVRRDRQYACKARIPGLCVVDKAHRNQCRACRLSKCVTAGMNKDAVQHERGPRNSTIRRQMALYFRDPTTPSSDLGLHTPSALDLATKRHPSASLLTHPPPPPSLPHLPLYHNPYGAVYGALNSWSPPRPPFLVKVPSPSQFNINEFSPRTIQEVASKLLHVNVNWARYLPGFATLSFSDRIALLEESWKDLFVIGVIQFLYPITLSTLVDRDRNTNCEDVEELQVILSDFYKLKPDSNELACLRAVALLRSQYITKPDVRKLQDPSTIVSIYNFYQFALAQYEMRIYPLDVARTSHFIQLLDRARSTQTAIIVELFLRHSIGNVPVEKLINDMYNSEKEVTLL</sequence>
<dbReference type="SUPFAM" id="SSF48508">
    <property type="entry name" value="Nuclear receptor ligand-binding domain"/>
    <property type="match status" value="1"/>
</dbReference>
<dbReference type="InterPro" id="IPR001628">
    <property type="entry name" value="Znf_hrmn_rcpt"/>
</dbReference>
<keyword evidence="7 10" id="KW-0804">Transcription</keyword>
<gene>
    <name evidence="13" type="ORF">LSINAPIS_LOCUS6266</name>
</gene>
<keyword evidence="5 10" id="KW-0805">Transcription regulation</keyword>
<dbReference type="GO" id="GO:0005634">
    <property type="term" value="C:nucleus"/>
    <property type="evidence" value="ECO:0007669"/>
    <property type="project" value="UniProtKB-SubCell"/>
</dbReference>
<dbReference type="GO" id="GO:0032502">
    <property type="term" value="P:developmental process"/>
    <property type="evidence" value="ECO:0007669"/>
    <property type="project" value="UniProtKB-ARBA"/>
</dbReference>
<dbReference type="GO" id="GO:0003700">
    <property type="term" value="F:DNA-binding transcription factor activity"/>
    <property type="evidence" value="ECO:0007669"/>
    <property type="project" value="InterPro"/>
</dbReference>
<feature type="domain" description="Nuclear receptor" evidence="11">
    <location>
        <begin position="14"/>
        <end position="91"/>
    </location>
</feature>
<dbReference type="SMART" id="SM00430">
    <property type="entry name" value="HOLI"/>
    <property type="match status" value="1"/>
</dbReference>
<organism evidence="13 14">
    <name type="scientific">Leptidea sinapis</name>
    <dbReference type="NCBI Taxonomy" id="189913"/>
    <lineage>
        <taxon>Eukaryota</taxon>
        <taxon>Metazoa</taxon>
        <taxon>Ecdysozoa</taxon>
        <taxon>Arthropoda</taxon>
        <taxon>Hexapoda</taxon>
        <taxon>Insecta</taxon>
        <taxon>Pterygota</taxon>
        <taxon>Neoptera</taxon>
        <taxon>Endopterygota</taxon>
        <taxon>Lepidoptera</taxon>
        <taxon>Glossata</taxon>
        <taxon>Ditrysia</taxon>
        <taxon>Papilionoidea</taxon>
        <taxon>Pieridae</taxon>
        <taxon>Dismorphiinae</taxon>
        <taxon>Leptidea</taxon>
    </lineage>
</organism>
<name>A0A5E4QB68_9NEOP</name>
<dbReference type="PROSITE" id="PS51843">
    <property type="entry name" value="NR_LBD"/>
    <property type="match status" value="1"/>
</dbReference>
<keyword evidence="14" id="KW-1185">Reference proteome</keyword>
<dbReference type="EMBL" id="FZQP02001926">
    <property type="protein sequence ID" value="VVC94280.1"/>
    <property type="molecule type" value="Genomic_DNA"/>
</dbReference>
<evidence type="ECO:0008006" key="15">
    <source>
        <dbReference type="Google" id="ProtNLM"/>
    </source>
</evidence>
<dbReference type="PANTHER" id="PTHR24083">
    <property type="entry name" value="NUCLEAR HORMONE RECEPTOR"/>
    <property type="match status" value="1"/>
</dbReference>